<dbReference type="EMBL" id="JABSTV010001250">
    <property type="protein sequence ID" value="KAH7956464.1"/>
    <property type="molecule type" value="Genomic_DNA"/>
</dbReference>
<evidence type="ECO:0000256" key="16">
    <source>
        <dbReference type="RuleBase" id="RU003694"/>
    </source>
</evidence>
<dbReference type="EC" id="2.3.1.85" evidence="1"/>
<dbReference type="InterPro" id="IPR032821">
    <property type="entry name" value="PKS_assoc"/>
</dbReference>
<reference evidence="18" key="2">
    <citation type="submission" date="2021-09" db="EMBL/GenBank/DDBJ databases">
        <authorList>
            <person name="Jia N."/>
            <person name="Wang J."/>
            <person name="Shi W."/>
            <person name="Du L."/>
            <person name="Sun Y."/>
            <person name="Zhan W."/>
            <person name="Jiang J."/>
            <person name="Wang Q."/>
            <person name="Zhang B."/>
            <person name="Ji P."/>
            <person name="Sakyi L.B."/>
            <person name="Cui X."/>
            <person name="Yuan T."/>
            <person name="Jiang B."/>
            <person name="Yang W."/>
            <person name="Lam T.T.-Y."/>
            <person name="Chang Q."/>
            <person name="Ding S."/>
            <person name="Wang X."/>
            <person name="Zhu J."/>
            <person name="Ruan X."/>
            <person name="Zhao L."/>
            <person name="Wei J."/>
            <person name="Que T."/>
            <person name="Du C."/>
            <person name="Cheng J."/>
            <person name="Dai P."/>
            <person name="Han X."/>
            <person name="Huang E."/>
            <person name="Gao Y."/>
            <person name="Liu J."/>
            <person name="Shao H."/>
            <person name="Ye R."/>
            <person name="Li L."/>
            <person name="Wei W."/>
            <person name="Wang X."/>
            <person name="Wang C."/>
            <person name="Huo Q."/>
            <person name="Li W."/>
            <person name="Guo W."/>
            <person name="Chen H."/>
            <person name="Chen S."/>
            <person name="Zhou L."/>
            <person name="Zhou L."/>
            <person name="Ni X."/>
            <person name="Tian J."/>
            <person name="Zhou Y."/>
            <person name="Sheng Y."/>
            <person name="Liu T."/>
            <person name="Pan Y."/>
            <person name="Xia L."/>
            <person name="Li J."/>
            <person name="Zhao F."/>
            <person name="Cao W."/>
        </authorList>
    </citation>
    <scope>NUCLEOTIDE SEQUENCE</scope>
    <source>
        <strain evidence="18">Rsan-2018</strain>
        <tissue evidence="18">Larvae</tissue>
    </source>
</reference>
<accession>A0A9D4SYI7</accession>
<evidence type="ECO:0000256" key="7">
    <source>
        <dbReference type="ARBA" id="ARBA00022801"/>
    </source>
</evidence>
<name>A0A9D4SYI7_RHISA</name>
<evidence type="ECO:0000256" key="3">
    <source>
        <dbReference type="ARBA" id="ARBA00022450"/>
    </source>
</evidence>
<dbReference type="Gene3D" id="3.40.366.10">
    <property type="entry name" value="Malonyl-Coenzyme A Acyl Carrier Protein, domain 2"/>
    <property type="match status" value="1"/>
</dbReference>
<keyword evidence="6 16" id="KW-0808">Transferase</keyword>
<evidence type="ECO:0000256" key="8">
    <source>
        <dbReference type="ARBA" id="ARBA00022832"/>
    </source>
</evidence>
<evidence type="ECO:0000256" key="15">
    <source>
        <dbReference type="ARBA" id="ARBA00044883"/>
    </source>
</evidence>
<dbReference type="GO" id="GO:0016787">
    <property type="term" value="F:hydrolase activity"/>
    <property type="evidence" value="ECO:0007669"/>
    <property type="project" value="UniProtKB-KW"/>
</dbReference>
<evidence type="ECO:0000256" key="10">
    <source>
        <dbReference type="ARBA" id="ARBA00023002"/>
    </source>
</evidence>
<keyword evidence="12" id="KW-0443">Lipid metabolism</keyword>
<dbReference type="InterPro" id="IPR016039">
    <property type="entry name" value="Thiolase-like"/>
</dbReference>
<feature type="domain" description="Ketosynthase family 3 (KS3)" evidence="17">
    <location>
        <begin position="3"/>
        <end position="409"/>
    </location>
</feature>
<dbReference type="PANTHER" id="PTHR43775">
    <property type="entry name" value="FATTY ACID SYNTHASE"/>
    <property type="match status" value="1"/>
</dbReference>
<keyword evidence="19" id="KW-1185">Reference proteome</keyword>
<keyword evidence="10" id="KW-0560">Oxidoreductase</keyword>
<dbReference type="PROSITE" id="PS52004">
    <property type="entry name" value="KS3_2"/>
    <property type="match status" value="1"/>
</dbReference>
<protein>
    <recommendedName>
        <fullName evidence="2">Fatty acid synthase</fullName>
        <ecNumber evidence="1">2.3.1.85</ecNumber>
    </recommendedName>
</protein>
<dbReference type="SUPFAM" id="SSF52151">
    <property type="entry name" value="FabD/lysophospholipase-like"/>
    <property type="match status" value="1"/>
</dbReference>
<evidence type="ECO:0000256" key="12">
    <source>
        <dbReference type="ARBA" id="ARBA00023098"/>
    </source>
</evidence>
<evidence type="ECO:0000256" key="11">
    <source>
        <dbReference type="ARBA" id="ARBA00023027"/>
    </source>
</evidence>
<proteinExistence type="inferred from homology"/>
<comment type="similarity">
    <text evidence="16">Belongs to the thiolase-like superfamily. Beta-ketoacyl-ACP synthases family.</text>
</comment>
<dbReference type="Pfam" id="PF02801">
    <property type="entry name" value="Ketoacyl-synt_C"/>
    <property type="match status" value="1"/>
</dbReference>
<dbReference type="GO" id="GO:0004312">
    <property type="term" value="F:fatty acid synthase activity"/>
    <property type="evidence" value="ECO:0007669"/>
    <property type="project" value="UniProtKB-EC"/>
</dbReference>
<dbReference type="VEuPathDB" id="VectorBase:RSAN_055948"/>
<dbReference type="PANTHER" id="PTHR43775:SF7">
    <property type="entry name" value="FATTY ACID SYNTHASE"/>
    <property type="match status" value="1"/>
</dbReference>
<dbReference type="PROSITE" id="PS00606">
    <property type="entry name" value="KS3_1"/>
    <property type="match status" value="1"/>
</dbReference>
<evidence type="ECO:0000256" key="2">
    <source>
        <dbReference type="ARBA" id="ARBA00018769"/>
    </source>
</evidence>
<dbReference type="Pfam" id="PF16197">
    <property type="entry name" value="KAsynt_C_assoc"/>
    <property type="match status" value="1"/>
</dbReference>
<gene>
    <name evidence="18" type="ORF">HPB52_009978</name>
</gene>
<evidence type="ECO:0000256" key="13">
    <source>
        <dbReference type="ARBA" id="ARBA00023160"/>
    </source>
</evidence>
<evidence type="ECO:0000256" key="1">
    <source>
        <dbReference type="ARBA" id="ARBA00012873"/>
    </source>
</evidence>
<dbReference type="InterPro" id="IPR018201">
    <property type="entry name" value="Ketoacyl_synth_AS"/>
</dbReference>
<dbReference type="GO" id="GO:0016491">
    <property type="term" value="F:oxidoreductase activity"/>
    <property type="evidence" value="ECO:0007669"/>
    <property type="project" value="UniProtKB-KW"/>
</dbReference>
<reference evidence="18" key="1">
    <citation type="journal article" date="2020" name="Cell">
        <title>Large-Scale Comparative Analyses of Tick Genomes Elucidate Their Genetic Diversity and Vector Capacities.</title>
        <authorList>
            <consortium name="Tick Genome and Microbiome Consortium (TIGMIC)"/>
            <person name="Jia N."/>
            <person name="Wang J."/>
            <person name="Shi W."/>
            <person name="Du L."/>
            <person name="Sun Y."/>
            <person name="Zhan W."/>
            <person name="Jiang J.F."/>
            <person name="Wang Q."/>
            <person name="Zhang B."/>
            <person name="Ji P."/>
            <person name="Bell-Sakyi L."/>
            <person name="Cui X.M."/>
            <person name="Yuan T.T."/>
            <person name="Jiang B.G."/>
            <person name="Yang W.F."/>
            <person name="Lam T.T."/>
            <person name="Chang Q.C."/>
            <person name="Ding S.J."/>
            <person name="Wang X.J."/>
            <person name="Zhu J.G."/>
            <person name="Ruan X.D."/>
            <person name="Zhao L."/>
            <person name="Wei J.T."/>
            <person name="Ye R.Z."/>
            <person name="Que T.C."/>
            <person name="Du C.H."/>
            <person name="Zhou Y.H."/>
            <person name="Cheng J.X."/>
            <person name="Dai P.F."/>
            <person name="Guo W.B."/>
            <person name="Han X.H."/>
            <person name="Huang E.J."/>
            <person name="Li L.F."/>
            <person name="Wei W."/>
            <person name="Gao Y.C."/>
            <person name="Liu J.Z."/>
            <person name="Shao H.Z."/>
            <person name="Wang X."/>
            <person name="Wang C.C."/>
            <person name="Yang T.C."/>
            <person name="Huo Q.B."/>
            <person name="Li W."/>
            <person name="Chen H.Y."/>
            <person name="Chen S.E."/>
            <person name="Zhou L.G."/>
            <person name="Ni X.B."/>
            <person name="Tian J.H."/>
            <person name="Sheng Y."/>
            <person name="Liu T."/>
            <person name="Pan Y.S."/>
            <person name="Xia L.Y."/>
            <person name="Li J."/>
            <person name="Zhao F."/>
            <person name="Cao W.C."/>
        </authorList>
    </citation>
    <scope>NUCLEOTIDE SEQUENCE</scope>
    <source>
        <strain evidence="18">Rsan-2018</strain>
    </source>
</reference>
<keyword evidence="8" id="KW-0276">Fatty acid metabolism</keyword>
<dbReference type="Pfam" id="PF00109">
    <property type="entry name" value="ketoacyl-synt"/>
    <property type="match status" value="1"/>
</dbReference>
<keyword evidence="3" id="KW-0596">Phosphopantetheine</keyword>
<dbReference type="SMART" id="SM00825">
    <property type="entry name" value="PKS_KS"/>
    <property type="match status" value="1"/>
</dbReference>
<evidence type="ECO:0000313" key="18">
    <source>
        <dbReference type="EMBL" id="KAH7956464.1"/>
    </source>
</evidence>
<dbReference type="SUPFAM" id="SSF53901">
    <property type="entry name" value="Thiolase-like"/>
    <property type="match status" value="1"/>
</dbReference>
<keyword evidence="5" id="KW-0597">Phosphoprotein</keyword>
<keyword evidence="9" id="KW-0521">NADP</keyword>
<evidence type="ECO:0000256" key="6">
    <source>
        <dbReference type="ARBA" id="ARBA00022679"/>
    </source>
</evidence>
<evidence type="ECO:0000313" key="19">
    <source>
        <dbReference type="Proteomes" id="UP000821837"/>
    </source>
</evidence>
<dbReference type="InterPro" id="IPR014031">
    <property type="entry name" value="Ketoacyl_synth_C"/>
</dbReference>
<dbReference type="AlphaFoldDB" id="A0A9D4SYI7"/>
<comment type="catalytic activity">
    <reaction evidence="15">
        <text>acetyl-CoA + n malonyl-CoA + 2n NADPH + 2n H(+) = a long-chain fatty acid + (n+1) CoA + n CO2 + 2n NADP(+).</text>
        <dbReference type="EC" id="2.3.1.85"/>
    </reaction>
</comment>
<dbReference type="GO" id="GO:0004315">
    <property type="term" value="F:3-oxoacyl-[acyl-carrier-protein] synthase activity"/>
    <property type="evidence" value="ECO:0007669"/>
    <property type="project" value="InterPro"/>
</dbReference>
<dbReference type="InterPro" id="IPR014030">
    <property type="entry name" value="Ketoacyl_synth_N"/>
</dbReference>
<dbReference type="Gene3D" id="3.30.70.3290">
    <property type="match status" value="1"/>
</dbReference>
<evidence type="ECO:0000259" key="17">
    <source>
        <dbReference type="PROSITE" id="PS52004"/>
    </source>
</evidence>
<keyword evidence="7" id="KW-0378">Hydrolase</keyword>
<evidence type="ECO:0000256" key="5">
    <source>
        <dbReference type="ARBA" id="ARBA00022553"/>
    </source>
</evidence>
<keyword evidence="11" id="KW-0520">NAD</keyword>
<keyword evidence="4" id="KW-0444">Lipid biosynthesis</keyword>
<dbReference type="Proteomes" id="UP000821837">
    <property type="component" value="Unassembled WGS sequence"/>
</dbReference>
<sequence length="571" mass="62244">MKEDDIVISGFSAYFPQADHLVEFKEKLYAGVDFVTEDDARWPRGFLGLPHRKGTIRDLSRFDAQFFGVNPKQAHMMDPQMRLLLETSYEAIIDAGYDPATLRGRKVGVFIACSHSESESAIRGDAETDDSYILLGNNRAMFANRISYSFDFNGPSVAIETACSSTLVALNDAMLALRTGQCEAALVGGTLLTLNPVKSLAYFHLGMVAPDGKCKSFDSRRNGYARSETVGVFFIQRAREARRMYATLVNVKSNADGYKKEGITVPSAELQAKLLREVYAEANIDPTQVHYLEAHGTGTVVGDPQELAAISSVFCDSTRERPLMIGAIKSNVGHSETASGICSIAKVILTMETGSIAANLHFNEANPDIPSLLDGRITVVQRPTPFPGGAVGINSFGFGGANAHAILKANPGPVVKSAARDKPELPRLVLMAGRSKESLVRTMERMEAEGPYPDSAYTLLNFVGQPSVSQFPFRGFVLVPADVSGKPVTKTAEEAAVKKRPLWFIFTGFGCQWKGMARQMMKFDVFARSLEKSHQVLAQFSVDLISNVTSENYESGTRLAVFTSITAIQVQ</sequence>
<evidence type="ECO:0000256" key="14">
    <source>
        <dbReference type="ARBA" id="ARBA00023268"/>
    </source>
</evidence>
<dbReference type="InterPro" id="IPR001227">
    <property type="entry name" value="Ac_transferase_dom_sf"/>
</dbReference>
<dbReference type="GO" id="GO:0006633">
    <property type="term" value="P:fatty acid biosynthetic process"/>
    <property type="evidence" value="ECO:0007669"/>
    <property type="project" value="UniProtKB-KW"/>
</dbReference>
<dbReference type="InterPro" id="IPR050091">
    <property type="entry name" value="PKS_NRPS_Biosynth_Enz"/>
</dbReference>
<organism evidence="18 19">
    <name type="scientific">Rhipicephalus sanguineus</name>
    <name type="common">Brown dog tick</name>
    <name type="synonym">Ixodes sanguineus</name>
    <dbReference type="NCBI Taxonomy" id="34632"/>
    <lineage>
        <taxon>Eukaryota</taxon>
        <taxon>Metazoa</taxon>
        <taxon>Ecdysozoa</taxon>
        <taxon>Arthropoda</taxon>
        <taxon>Chelicerata</taxon>
        <taxon>Arachnida</taxon>
        <taxon>Acari</taxon>
        <taxon>Parasitiformes</taxon>
        <taxon>Ixodida</taxon>
        <taxon>Ixodoidea</taxon>
        <taxon>Ixodidae</taxon>
        <taxon>Rhipicephalinae</taxon>
        <taxon>Rhipicephalus</taxon>
        <taxon>Rhipicephalus</taxon>
    </lineage>
</organism>
<evidence type="ECO:0000256" key="9">
    <source>
        <dbReference type="ARBA" id="ARBA00022857"/>
    </source>
</evidence>
<dbReference type="InterPro" id="IPR020841">
    <property type="entry name" value="PKS_Beta-ketoAc_synthase_dom"/>
</dbReference>
<evidence type="ECO:0000256" key="4">
    <source>
        <dbReference type="ARBA" id="ARBA00022516"/>
    </source>
</evidence>
<dbReference type="Gene3D" id="3.40.47.10">
    <property type="match status" value="1"/>
</dbReference>
<keyword evidence="14" id="KW-0511">Multifunctional enzyme</keyword>
<keyword evidence="13" id="KW-0275">Fatty acid biosynthesis</keyword>
<dbReference type="InterPro" id="IPR016035">
    <property type="entry name" value="Acyl_Trfase/lysoPLipase"/>
</dbReference>
<comment type="caution">
    <text evidence="18">The sequence shown here is derived from an EMBL/GenBank/DDBJ whole genome shotgun (WGS) entry which is preliminary data.</text>
</comment>
<dbReference type="CDD" id="cd00833">
    <property type="entry name" value="PKS"/>
    <property type="match status" value="1"/>
</dbReference>